<dbReference type="CDD" id="cd17546">
    <property type="entry name" value="REC_hyHK_CKI1_RcsC-like"/>
    <property type="match status" value="1"/>
</dbReference>
<gene>
    <name evidence="7" type="ORF">SAMN05192546_104306</name>
</gene>
<feature type="domain" description="Response regulatory" evidence="6">
    <location>
        <begin position="33"/>
        <end position="151"/>
    </location>
</feature>
<dbReference type="SMART" id="SM00448">
    <property type="entry name" value="REC"/>
    <property type="match status" value="1"/>
</dbReference>
<dbReference type="PROSITE" id="PS50110">
    <property type="entry name" value="RESPONSE_REGULATORY"/>
    <property type="match status" value="1"/>
</dbReference>
<dbReference type="STRING" id="159292.SAMN05192546_104306"/>
<keyword evidence="2 5" id="KW-0597">Phosphoprotein</keyword>
<dbReference type="PANTHER" id="PTHR45339:SF1">
    <property type="entry name" value="HYBRID SIGNAL TRANSDUCTION HISTIDINE KINASE J"/>
    <property type="match status" value="1"/>
</dbReference>
<evidence type="ECO:0000259" key="6">
    <source>
        <dbReference type="PROSITE" id="PS50110"/>
    </source>
</evidence>
<keyword evidence="3" id="KW-0902">Two-component regulatory system</keyword>
<dbReference type="PANTHER" id="PTHR45339">
    <property type="entry name" value="HYBRID SIGNAL TRANSDUCTION HISTIDINE KINASE J"/>
    <property type="match status" value="1"/>
</dbReference>
<dbReference type="AlphaFoldDB" id="A0A1H3MY60"/>
<evidence type="ECO:0000256" key="2">
    <source>
        <dbReference type="ARBA" id="ARBA00022553"/>
    </source>
</evidence>
<proteinExistence type="predicted"/>
<protein>
    <recommendedName>
        <fullName evidence="1">Stage 0 sporulation protein A homolog</fullName>
    </recommendedName>
</protein>
<evidence type="ECO:0000313" key="7">
    <source>
        <dbReference type="EMBL" id="SDY80899.1"/>
    </source>
</evidence>
<dbReference type="Proteomes" id="UP000199230">
    <property type="component" value="Unassembled WGS sequence"/>
</dbReference>
<evidence type="ECO:0000313" key="8">
    <source>
        <dbReference type="Proteomes" id="UP000199230"/>
    </source>
</evidence>
<dbReference type="InterPro" id="IPR001789">
    <property type="entry name" value="Sig_transdc_resp-reg_receiver"/>
</dbReference>
<reference evidence="7 8" key="1">
    <citation type="submission" date="2016-10" db="EMBL/GenBank/DDBJ databases">
        <authorList>
            <person name="de Groot N.N."/>
        </authorList>
    </citation>
    <scope>NUCLEOTIDE SEQUENCE [LARGE SCALE GENOMIC DNA]</scope>
    <source>
        <strain evidence="7 8">APO</strain>
    </source>
</reference>
<dbReference type="GO" id="GO:0000160">
    <property type="term" value="P:phosphorelay signal transduction system"/>
    <property type="evidence" value="ECO:0007669"/>
    <property type="project" value="UniProtKB-KW"/>
</dbReference>
<organism evidence="7 8">
    <name type="scientific">Tindallia californiensis</name>
    <dbReference type="NCBI Taxonomy" id="159292"/>
    <lineage>
        <taxon>Bacteria</taxon>
        <taxon>Bacillati</taxon>
        <taxon>Bacillota</taxon>
        <taxon>Clostridia</taxon>
        <taxon>Peptostreptococcales</taxon>
        <taxon>Tindalliaceae</taxon>
        <taxon>Tindallia</taxon>
    </lineage>
</organism>
<evidence type="ECO:0000256" key="1">
    <source>
        <dbReference type="ARBA" id="ARBA00018672"/>
    </source>
</evidence>
<evidence type="ECO:0000256" key="5">
    <source>
        <dbReference type="PROSITE-ProRule" id="PRU00169"/>
    </source>
</evidence>
<accession>A0A1H3MY60</accession>
<feature type="modified residue" description="4-aspartylphosphate" evidence="5">
    <location>
        <position position="82"/>
    </location>
</feature>
<dbReference type="Pfam" id="PF00072">
    <property type="entry name" value="Response_reg"/>
    <property type="match status" value="1"/>
</dbReference>
<evidence type="ECO:0000256" key="3">
    <source>
        <dbReference type="ARBA" id="ARBA00023012"/>
    </source>
</evidence>
<sequence length="159" mass="18318">MKMPLNKETSKDRQLQYGSLEELQTQVSQENLLVLVVEDDPMSRIFMEKILCRLGVEVAFAKDGLEALRMYMKHEYDLIFLDIQMPVMNGYETAELIRQQEKMTGIHIPIVAVTAYALEEDREKCMSVGMDSYLSKPVSMENLLKVLVEFCLEKAGEMQ</sequence>
<dbReference type="SUPFAM" id="SSF52172">
    <property type="entry name" value="CheY-like"/>
    <property type="match status" value="1"/>
</dbReference>
<name>A0A1H3MY60_9FIRM</name>
<dbReference type="Gene3D" id="3.40.50.2300">
    <property type="match status" value="1"/>
</dbReference>
<comment type="function">
    <text evidence="4">May play the central regulatory role in sporulation. It may be an element of the effector pathway responsible for the activation of sporulation genes in response to nutritional stress. Spo0A may act in concert with spo0H (a sigma factor) to control the expression of some genes that are critical to the sporulation process.</text>
</comment>
<keyword evidence="8" id="KW-1185">Reference proteome</keyword>
<evidence type="ECO:0000256" key="4">
    <source>
        <dbReference type="ARBA" id="ARBA00024867"/>
    </source>
</evidence>
<dbReference type="EMBL" id="FNPV01000004">
    <property type="protein sequence ID" value="SDY80899.1"/>
    <property type="molecule type" value="Genomic_DNA"/>
</dbReference>
<dbReference type="RefSeq" id="WP_207646047.1">
    <property type="nucleotide sequence ID" value="NZ_FNPV01000004.1"/>
</dbReference>
<dbReference type="InterPro" id="IPR011006">
    <property type="entry name" value="CheY-like_superfamily"/>
</dbReference>